<feature type="transmembrane region" description="Helical" evidence="1">
    <location>
        <begin position="250"/>
        <end position="267"/>
    </location>
</feature>
<evidence type="ECO:0000313" key="4">
    <source>
        <dbReference type="Proteomes" id="UP001224997"/>
    </source>
</evidence>
<dbReference type="PANTHER" id="PTHR23028:SF53">
    <property type="entry name" value="ACYL_TRANSF_3 DOMAIN-CONTAINING PROTEIN"/>
    <property type="match status" value="1"/>
</dbReference>
<feature type="transmembrane region" description="Helical" evidence="1">
    <location>
        <begin position="191"/>
        <end position="210"/>
    </location>
</feature>
<protein>
    <submittedName>
        <fullName evidence="3">Acyltransferase</fullName>
        <ecNumber evidence="3">2.3.-.-</ecNumber>
    </submittedName>
</protein>
<feature type="domain" description="Acyltransferase 3" evidence="2">
    <location>
        <begin position="35"/>
        <end position="357"/>
    </location>
</feature>
<keyword evidence="3" id="KW-0808">Transferase</keyword>
<dbReference type="EMBL" id="JAVAMQ010000002">
    <property type="protein sequence ID" value="MDP5306151.1"/>
    <property type="molecule type" value="Genomic_DNA"/>
</dbReference>
<accession>A0ABT9JAM3</accession>
<dbReference type="Proteomes" id="UP001224997">
    <property type="component" value="Unassembled WGS sequence"/>
</dbReference>
<feature type="transmembrane region" description="Helical" evidence="1">
    <location>
        <begin position="343"/>
        <end position="361"/>
    </location>
</feature>
<dbReference type="PANTHER" id="PTHR23028">
    <property type="entry name" value="ACETYLTRANSFERASE"/>
    <property type="match status" value="1"/>
</dbReference>
<dbReference type="InterPro" id="IPR002656">
    <property type="entry name" value="Acyl_transf_3_dom"/>
</dbReference>
<feature type="transmembrane region" description="Helical" evidence="1">
    <location>
        <begin position="302"/>
        <end position="323"/>
    </location>
</feature>
<feature type="transmembrane region" description="Helical" evidence="1">
    <location>
        <begin position="273"/>
        <end position="290"/>
    </location>
</feature>
<feature type="transmembrane region" description="Helical" evidence="1">
    <location>
        <begin position="31"/>
        <end position="51"/>
    </location>
</feature>
<organism evidence="3 4">
    <name type="scientific">Paracoccus spongiarum</name>
    <dbReference type="NCBI Taxonomy" id="3064387"/>
    <lineage>
        <taxon>Bacteria</taxon>
        <taxon>Pseudomonadati</taxon>
        <taxon>Pseudomonadota</taxon>
        <taxon>Alphaproteobacteria</taxon>
        <taxon>Rhodobacterales</taxon>
        <taxon>Paracoccaceae</taxon>
        <taxon>Paracoccus</taxon>
    </lineage>
</organism>
<dbReference type="EC" id="2.3.-.-" evidence="3"/>
<evidence type="ECO:0000259" key="2">
    <source>
        <dbReference type="Pfam" id="PF01757"/>
    </source>
</evidence>
<feature type="transmembrane region" description="Helical" evidence="1">
    <location>
        <begin position="164"/>
        <end position="184"/>
    </location>
</feature>
<reference evidence="3 4" key="1">
    <citation type="submission" date="2023-08" db="EMBL/GenBank/DDBJ databases">
        <authorList>
            <person name="Park J.-S."/>
        </authorList>
    </citation>
    <scope>NUCLEOTIDE SEQUENCE [LARGE SCALE GENOMIC DNA]</scope>
    <source>
        <strain evidence="3 4">2205BS29-5</strain>
    </source>
</reference>
<sequence length="387" mass="42495">MSDFRPAPAAAPVPPHLSAPQVVPPPLPADLPLLTAIRFFAAFWVFAFHFWSWLGLPATGIWRAAGSGARGVDLFFVLSGFVIFHVYGRRAPGRDFGFGKFMWRRFARVYPLHLAMLLIWLVMLLALTALGVALERGVTLWDVIASALLIQSWHLTDGLLLNGVAWSVSAEMTAYLAFGLLMYFRQTAPGWRFWLAALVVTGVLAHLVAVRQGYTGFMHPTWDFGALRILPAFALGALTRLAADHVGPRPASLIGVAALVGLFFAVQDKDADYVLLPLFAALILAAARLSPHLARLPGVSALVYLGEISYSTYMVHTLILLLYSNIGPRLFGFWNAVPMTLHAAIVFGIIIVASALSYHLIEQPSRRWLNRQWPPGRGAARLPEGVR</sequence>
<name>A0ABT9JAM3_9RHOB</name>
<comment type="caution">
    <text evidence="3">The sequence shown here is derived from an EMBL/GenBank/DDBJ whole genome shotgun (WGS) entry which is preliminary data.</text>
</comment>
<keyword evidence="3" id="KW-0012">Acyltransferase</keyword>
<keyword evidence="4" id="KW-1185">Reference proteome</keyword>
<gene>
    <name evidence="3" type="ORF">Q5Y72_03445</name>
</gene>
<feature type="transmembrane region" description="Helical" evidence="1">
    <location>
        <begin position="222"/>
        <end position="243"/>
    </location>
</feature>
<dbReference type="RefSeq" id="WP_305962017.1">
    <property type="nucleotide sequence ID" value="NZ_JAVAMQ010000002.1"/>
</dbReference>
<keyword evidence="1" id="KW-0472">Membrane</keyword>
<proteinExistence type="predicted"/>
<feature type="transmembrane region" description="Helical" evidence="1">
    <location>
        <begin position="71"/>
        <end position="88"/>
    </location>
</feature>
<keyword evidence="1" id="KW-0812">Transmembrane</keyword>
<evidence type="ECO:0000313" key="3">
    <source>
        <dbReference type="EMBL" id="MDP5306151.1"/>
    </source>
</evidence>
<evidence type="ECO:0000256" key="1">
    <source>
        <dbReference type="SAM" id="Phobius"/>
    </source>
</evidence>
<feature type="transmembrane region" description="Helical" evidence="1">
    <location>
        <begin position="109"/>
        <end position="134"/>
    </location>
</feature>
<keyword evidence="1" id="KW-1133">Transmembrane helix</keyword>
<dbReference type="InterPro" id="IPR050879">
    <property type="entry name" value="Acyltransferase_3"/>
</dbReference>
<dbReference type="Pfam" id="PF01757">
    <property type="entry name" value="Acyl_transf_3"/>
    <property type="match status" value="1"/>
</dbReference>
<dbReference type="GO" id="GO:0016746">
    <property type="term" value="F:acyltransferase activity"/>
    <property type="evidence" value="ECO:0007669"/>
    <property type="project" value="UniProtKB-KW"/>
</dbReference>